<evidence type="ECO:0000313" key="1">
    <source>
        <dbReference type="EMBL" id="KAF7913463.1"/>
    </source>
</evidence>
<gene>
    <name evidence="1" type="ORF">EAE98_011488</name>
</gene>
<reference evidence="1 2" key="1">
    <citation type="journal article" date="2020" name="Genome Biol. Evol.">
        <title>Comparative genomics of Sclerotiniaceae.</title>
        <authorList>
            <person name="Valero Jimenez C.A."/>
            <person name="Steentjes M."/>
            <person name="Scholten O.E."/>
            <person name="Van Kan J.A.L."/>
        </authorList>
    </citation>
    <scope>NUCLEOTIDE SEQUENCE [LARGE SCALE GENOMIC DNA]</scope>
    <source>
        <strain evidence="1 2">B1</strain>
    </source>
</reference>
<dbReference type="Proteomes" id="UP000783213">
    <property type="component" value="Unassembled WGS sequence"/>
</dbReference>
<accession>A0ABQ7I5I1</accession>
<evidence type="ECO:0000313" key="2">
    <source>
        <dbReference type="Proteomes" id="UP000783213"/>
    </source>
</evidence>
<keyword evidence="2" id="KW-1185">Reference proteome</keyword>
<dbReference type="RefSeq" id="XP_038804464.1">
    <property type="nucleotide sequence ID" value="XM_038959110.1"/>
</dbReference>
<dbReference type="GeneID" id="62238259"/>
<organism evidence="1 2">
    <name type="scientific">Botrytis deweyae</name>
    <dbReference type="NCBI Taxonomy" id="2478750"/>
    <lineage>
        <taxon>Eukaryota</taxon>
        <taxon>Fungi</taxon>
        <taxon>Dikarya</taxon>
        <taxon>Ascomycota</taxon>
        <taxon>Pezizomycotina</taxon>
        <taxon>Leotiomycetes</taxon>
        <taxon>Helotiales</taxon>
        <taxon>Sclerotiniaceae</taxon>
        <taxon>Botrytis</taxon>
    </lineage>
</organism>
<proteinExistence type="predicted"/>
<name>A0ABQ7I5I1_9HELO</name>
<sequence>MINDKTLYLQDGSHFPWDAVLCGTGWKLGVEFFGDDLELDLLHKKEIKPHEVTAKWKPLTMEADERLREKYPLLTNPPNHFHKNIDTTPYRLDNGVAPLSDDSILFIYHITGGNKIFAAEDQAIWAVAYFDKGLILPLMEEREKKIANWVASDTSNKKRSVFKISIC</sequence>
<dbReference type="EMBL" id="RCSX01000049">
    <property type="protein sequence ID" value="KAF7913463.1"/>
    <property type="molecule type" value="Genomic_DNA"/>
</dbReference>
<protein>
    <submittedName>
        <fullName evidence="1">Uncharacterized protein</fullName>
    </submittedName>
</protein>
<comment type="caution">
    <text evidence="1">The sequence shown here is derived from an EMBL/GenBank/DDBJ whole genome shotgun (WGS) entry which is preliminary data.</text>
</comment>